<gene>
    <name evidence="1" type="ORF">ENS19_00430</name>
</gene>
<dbReference type="EMBL" id="DSTX01000001">
    <property type="protein sequence ID" value="HFK19733.1"/>
    <property type="molecule type" value="Genomic_DNA"/>
</dbReference>
<reference evidence="1" key="1">
    <citation type="journal article" date="2020" name="mSystems">
        <title>Genome- and Community-Level Interaction Insights into Carbon Utilization and Element Cycling Functions of Hydrothermarchaeota in Hydrothermal Sediment.</title>
        <authorList>
            <person name="Zhou Z."/>
            <person name="Liu Y."/>
            <person name="Xu W."/>
            <person name="Pan J."/>
            <person name="Luo Z.H."/>
            <person name="Li M."/>
        </authorList>
    </citation>
    <scope>NUCLEOTIDE SEQUENCE [LARGE SCALE GENOMIC DNA]</scope>
    <source>
        <strain evidence="1">SpSt-468</strain>
    </source>
</reference>
<organism evidence="1">
    <name type="scientific">Candidatus Methanomethylicus mesodigestus</name>
    <dbReference type="NCBI Taxonomy" id="1867258"/>
    <lineage>
        <taxon>Archaea</taxon>
        <taxon>Thermoproteota</taxon>
        <taxon>Methanosuratincolia</taxon>
        <taxon>Candidatus Methanomethylicales</taxon>
        <taxon>Candidatus Methanomethylicaceae</taxon>
        <taxon>Candidatus Methanomethylicus</taxon>
    </lineage>
</organism>
<evidence type="ECO:0000313" key="1">
    <source>
        <dbReference type="EMBL" id="HFK19733.1"/>
    </source>
</evidence>
<dbReference type="AlphaFoldDB" id="A0A7C3J3K1"/>
<proteinExistence type="predicted"/>
<name>A0A7C3J3K1_9CREN</name>
<comment type="caution">
    <text evidence="1">The sequence shown here is derived from an EMBL/GenBank/DDBJ whole genome shotgun (WGS) entry which is preliminary data.</text>
</comment>
<accession>A0A7C3J3K1</accession>
<sequence>MEEVIVGRIRMRFLTTGICESCGLRVEGTNCLAVEEFVCESCGKASVICKSCQKVRCPHCGGILTKAWPCEYKPPAITRTRISETKGFGRGQRRSAYQR</sequence>
<protein>
    <submittedName>
        <fullName evidence="1">Uncharacterized protein</fullName>
    </submittedName>
</protein>